<dbReference type="PANTHER" id="PTHR48040:SF57">
    <property type="entry name" value="PLEIOTROPIC DRUG RESISTANCE PROTEIN 1-LIKE ISOFORM X1"/>
    <property type="match status" value="1"/>
</dbReference>
<reference evidence="10" key="1">
    <citation type="submission" date="2013-09" db="EMBL/GenBank/DDBJ databases">
        <title>Corchorus olitorius genome sequencing.</title>
        <authorList>
            <person name="Alam M."/>
            <person name="Haque M.S."/>
            <person name="Islam M.S."/>
            <person name="Emdad E.M."/>
            <person name="Islam M.M."/>
            <person name="Ahmed B."/>
            <person name="Halim A."/>
            <person name="Hossen Q.M.M."/>
            <person name="Hossain M.Z."/>
            <person name="Ahmed R."/>
            <person name="Khan M.M."/>
            <person name="Islam R."/>
            <person name="Rashid M.M."/>
            <person name="Khan S.A."/>
            <person name="Rahman M.S."/>
            <person name="Alam M."/>
            <person name="Yahiya A.S."/>
            <person name="Khan M.S."/>
            <person name="Azam M.S."/>
            <person name="Haque T."/>
            <person name="Lashkar M.Z.H."/>
            <person name="Akhand A.I."/>
            <person name="Morshed G."/>
            <person name="Roy S."/>
            <person name="Uddin K.S."/>
            <person name="Rabeya T."/>
            <person name="Hossain A.S."/>
            <person name="Chowdhury A."/>
            <person name="Snigdha A.R."/>
            <person name="Mortoza M.S."/>
            <person name="Matin S.A."/>
            <person name="Hoque S.M.E."/>
            <person name="Islam M.K."/>
            <person name="Roy D.K."/>
            <person name="Haider R."/>
            <person name="Moosa M.M."/>
            <person name="Elias S.M."/>
            <person name="Hasan A.M."/>
            <person name="Jahan S."/>
            <person name="Shafiuddin M."/>
            <person name="Mahmood N."/>
            <person name="Shommy N.S."/>
        </authorList>
    </citation>
    <scope>NUCLEOTIDE SEQUENCE [LARGE SCALE GENOMIC DNA]</scope>
    <source>
        <strain evidence="10">cv. O-4</strain>
    </source>
</reference>
<dbReference type="AlphaFoldDB" id="A0A1R3IDH9"/>
<dbReference type="InterPro" id="IPR013525">
    <property type="entry name" value="ABC2_TM"/>
</dbReference>
<evidence type="ECO:0000259" key="7">
    <source>
        <dbReference type="Pfam" id="PF01061"/>
    </source>
</evidence>
<accession>A0A1R3IDH9</accession>
<evidence type="ECO:0000256" key="6">
    <source>
        <dbReference type="SAM" id="Phobius"/>
    </source>
</evidence>
<name>A0A1R3IDH9_9ROSI</name>
<feature type="transmembrane region" description="Helical" evidence="6">
    <location>
        <begin position="348"/>
        <end position="370"/>
    </location>
</feature>
<evidence type="ECO:0000256" key="4">
    <source>
        <dbReference type="ARBA" id="ARBA00023136"/>
    </source>
</evidence>
<feature type="transmembrane region" description="Helical" evidence="6">
    <location>
        <begin position="490"/>
        <end position="514"/>
    </location>
</feature>
<feature type="domain" description="ABC-2 type transporter transmembrane" evidence="7">
    <location>
        <begin position="247"/>
        <end position="459"/>
    </location>
</feature>
<comment type="caution">
    <text evidence="9">The sequence shown here is derived from an EMBL/GenBank/DDBJ whole genome shotgun (WGS) entry which is preliminary data.</text>
</comment>
<dbReference type="GO" id="GO:0140359">
    <property type="term" value="F:ABC-type transporter activity"/>
    <property type="evidence" value="ECO:0007669"/>
    <property type="project" value="InterPro"/>
</dbReference>
<gene>
    <name evidence="9" type="ORF">COLO4_24019</name>
</gene>
<feature type="transmembrane region" description="Helical" evidence="6">
    <location>
        <begin position="264"/>
        <end position="285"/>
    </location>
</feature>
<keyword evidence="3 6" id="KW-1133">Transmembrane helix</keyword>
<dbReference type="GO" id="GO:0016020">
    <property type="term" value="C:membrane"/>
    <property type="evidence" value="ECO:0007669"/>
    <property type="project" value="UniProtKB-SubCell"/>
</dbReference>
<dbReference type="STRING" id="93759.A0A1R3IDH9"/>
<keyword evidence="10" id="KW-1185">Reference proteome</keyword>
<protein>
    <submittedName>
        <fullName evidence="9">ABC-2 type transporter</fullName>
    </submittedName>
</protein>
<keyword evidence="2 6" id="KW-0812">Transmembrane</keyword>
<comment type="subcellular location">
    <subcellularLocation>
        <location evidence="1">Membrane</location>
        <topology evidence="1">Multi-pass membrane protein</topology>
    </subcellularLocation>
</comment>
<sequence>MEGGDTYRASSIRIGSSNLWRNGSMEVFSKSSRGEEDEEALKWAAIEKLPTFVRIQTGIIAGEGGSLREIDVNNLGFLEKRKLLERLVKSSEQDHENFLRKLKERIDSRALPTMFNFSVNFFEGVLNYLQILPSRKKPFPILNHVSGIVKPGSYRDGILIKTFFLEIRHATSLEGQESNVVTDYVLKILGLEVCADIIVGDEMIRGISGGQKKRVTTGDELATPFDKFQSHPAALTKEKYGVSRKELLKACASREYLLMKRNSFVYIFKMTQLVILGFITMTIFLRTEMHRDTVTDGGIYMGALFFTLLMMMFNGYSDLAMTILKLPIFYKQRDFLFFPSWSYALPSWILKIPVSVVEVTVWMILNYYVIGFDPNVGRFFKQYLLLLCLNQMASGLFRFMAAVGRTMIVANTCGSLALLAILVMGGFILTRDDVKKWWLWGYWFSPLMYGQNAIAVNEFLGKKWSHIPPNSSDSLGVLVLKSRAIFPEAYWYWIGVGALTGYCLLFNFLFTLALRCLDPFGKPQAIISKETVDERNNNKTNELTELSSRGKTTSDSQKSTSSWTTSGVGSISDASQHRKRGMVLPFEPLSITFDEIRYAVDMPQCIGCFSDGMEDA</sequence>
<evidence type="ECO:0000259" key="8">
    <source>
        <dbReference type="Pfam" id="PF08370"/>
    </source>
</evidence>
<dbReference type="Pfam" id="PF01061">
    <property type="entry name" value="ABC2_membrane"/>
    <property type="match status" value="1"/>
</dbReference>
<dbReference type="Proteomes" id="UP000187203">
    <property type="component" value="Unassembled WGS sequence"/>
</dbReference>
<evidence type="ECO:0000256" key="3">
    <source>
        <dbReference type="ARBA" id="ARBA00022989"/>
    </source>
</evidence>
<dbReference type="PANTHER" id="PTHR48040">
    <property type="entry name" value="PLEIOTROPIC DRUG RESISTANCE PROTEIN 1-LIKE ISOFORM X1"/>
    <property type="match status" value="1"/>
</dbReference>
<evidence type="ECO:0000256" key="1">
    <source>
        <dbReference type="ARBA" id="ARBA00004141"/>
    </source>
</evidence>
<evidence type="ECO:0000313" key="10">
    <source>
        <dbReference type="Proteomes" id="UP000187203"/>
    </source>
</evidence>
<dbReference type="InterPro" id="IPR013581">
    <property type="entry name" value="PDR_assoc"/>
</dbReference>
<feature type="compositionally biased region" description="Low complexity" evidence="5">
    <location>
        <begin position="553"/>
        <end position="572"/>
    </location>
</feature>
<organism evidence="9 10">
    <name type="scientific">Corchorus olitorius</name>
    <dbReference type="NCBI Taxonomy" id="93759"/>
    <lineage>
        <taxon>Eukaryota</taxon>
        <taxon>Viridiplantae</taxon>
        <taxon>Streptophyta</taxon>
        <taxon>Embryophyta</taxon>
        <taxon>Tracheophyta</taxon>
        <taxon>Spermatophyta</taxon>
        <taxon>Magnoliopsida</taxon>
        <taxon>eudicotyledons</taxon>
        <taxon>Gunneridae</taxon>
        <taxon>Pentapetalae</taxon>
        <taxon>rosids</taxon>
        <taxon>malvids</taxon>
        <taxon>Malvales</taxon>
        <taxon>Malvaceae</taxon>
        <taxon>Grewioideae</taxon>
        <taxon>Apeibeae</taxon>
        <taxon>Corchorus</taxon>
    </lineage>
</organism>
<dbReference type="OrthoDB" id="965285at2759"/>
<feature type="transmembrane region" description="Helical" evidence="6">
    <location>
        <begin position="297"/>
        <end position="316"/>
    </location>
</feature>
<evidence type="ECO:0000256" key="2">
    <source>
        <dbReference type="ARBA" id="ARBA00022692"/>
    </source>
</evidence>
<feature type="transmembrane region" description="Helical" evidence="6">
    <location>
        <begin position="382"/>
        <end position="401"/>
    </location>
</feature>
<dbReference type="EMBL" id="AWUE01018413">
    <property type="protein sequence ID" value="OMO80624.1"/>
    <property type="molecule type" value="Genomic_DNA"/>
</dbReference>
<dbReference type="Pfam" id="PF08370">
    <property type="entry name" value="PDR_assoc"/>
    <property type="match status" value="1"/>
</dbReference>
<evidence type="ECO:0000313" key="9">
    <source>
        <dbReference type="EMBL" id="OMO80624.1"/>
    </source>
</evidence>
<evidence type="ECO:0000256" key="5">
    <source>
        <dbReference type="SAM" id="MobiDB-lite"/>
    </source>
</evidence>
<feature type="domain" description="Plant PDR ABC transporter associated" evidence="8">
    <location>
        <begin position="464"/>
        <end position="527"/>
    </location>
</feature>
<feature type="region of interest" description="Disordered" evidence="5">
    <location>
        <begin position="537"/>
        <end position="574"/>
    </location>
</feature>
<feature type="compositionally biased region" description="Polar residues" evidence="5">
    <location>
        <begin position="538"/>
        <end position="551"/>
    </location>
</feature>
<feature type="transmembrane region" description="Helical" evidence="6">
    <location>
        <begin position="408"/>
        <end position="429"/>
    </location>
</feature>
<keyword evidence="4 6" id="KW-0472">Membrane</keyword>
<proteinExistence type="predicted"/>